<dbReference type="NCBIfam" id="TIGR03423">
    <property type="entry name" value="pbp2_mrdA"/>
    <property type="match status" value="1"/>
</dbReference>
<dbReference type="GO" id="GO:0071972">
    <property type="term" value="F:peptidoglycan L,D-transpeptidase activity"/>
    <property type="evidence" value="ECO:0007669"/>
    <property type="project" value="TreeGrafter"/>
</dbReference>
<dbReference type="PANTHER" id="PTHR30627">
    <property type="entry name" value="PEPTIDOGLYCAN D,D-TRANSPEPTIDASE"/>
    <property type="match status" value="1"/>
</dbReference>
<dbReference type="Gene3D" id="3.40.710.10">
    <property type="entry name" value="DD-peptidase/beta-lactamase superfamily"/>
    <property type="match status" value="1"/>
</dbReference>
<keyword evidence="4" id="KW-0997">Cell inner membrane</keyword>
<dbReference type="Gene3D" id="3.90.1310.10">
    <property type="entry name" value="Penicillin-binding protein 2a (Domain 2)"/>
    <property type="match status" value="1"/>
</dbReference>
<feature type="domain" description="Penicillin-binding protein dimerisation" evidence="16">
    <location>
        <begin position="49"/>
        <end position="216"/>
    </location>
</feature>
<dbReference type="InterPro" id="IPR050515">
    <property type="entry name" value="Beta-lactam/transpept"/>
</dbReference>
<evidence type="ECO:0000256" key="11">
    <source>
        <dbReference type="ARBA" id="ARBA00022989"/>
    </source>
</evidence>
<sequence>MVRRRTFLFAMLSIILYITILGRLLYLQLIKGTYYRELSHRNYVRSRIVYARRGDILDRNGVKLAYDLPQYVMFIDPQVLDERDTLRELVRNLKEIFQLDIEEENLLKRRGGAQPIYIKKLTPEELNSFYNNSFRLPGVFVNTVPQRYYPFGEMAAHLLGYVGYPSEEEMKRYADRIGPQSLVGKSGLERSMESILLGYVGREDVMVNAVGKVLGKIRDVEPVPGNTLVLTIDSRIQEIAYNTFKESGHKAGAVLVLNARTGEVLALVSMPSYDPNLVSEKWEDYAKDPLKPMFNRALMAAYPPASVIKVAYACGLLEEGLSLREGVLCKGKFHLGDRDFYCWNRHGHGWENVVRAVRDSCDVFFYHHGYYTLGPNKMERILRDFSLGERVPFELPNATGFIPSPQWKKRKMGEPWYGGDTINMSIGQGFMRATLLQQCLMVMAVANDGVIYKPTLLKEVRDVNGRVLWSNKRTVYKVVKMRPEVFAVVREAMREVVRSGTAVSANSSIAEIAGKTGTAQVSPYTRGRKNVPYHLRDHAWFVGFAPYRDPLFIVGVLVEHGASGGSAAAPIARRIVEGIYIAGIHKELQ</sequence>
<dbReference type="KEGG" id="tal:Thal_1371"/>
<evidence type="ECO:0000256" key="5">
    <source>
        <dbReference type="ARBA" id="ARBA00022645"/>
    </source>
</evidence>
<evidence type="ECO:0000256" key="3">
    <source>
        <dbReference type="ARBA" id="ARBA00022475"/>
    </source>
</evidence>
<evidence type="ECO:0000256" key="2">
    <source>
        <dbReference type="ARBA" id="ARBA00004236"/>
    </source>
</evidence>
<evidence type="ECO:0000256" key="7">
    <source>
        <dbReference type="ARBA" id="ARBA00022692"/>
    </source>
</evidence>
<keyword evidence="6" id="KW-0645">Protease</keyword>
<keyword evidence="11 14" id="KW-1133">Transmembrane helix</keyword>
<keyword evidence="17" id="KW-0328">Glycosyltransferase</keyword>
<evidence type="ECO:0000256" key="10">
    <source>
        <dbReference type="ARBA" id="ARBA00022984"/>
    </source>
</evidence>
<dbReference type="InterPro" id="IPR017790">
    <property type="entry name" value="Penicillin-binding_protein_2"/>
</dbReference>
<dbReference type="GO" id="GO:0009252">
    <property type="term" value="P:peptidoglycan biosynthetic process"/>
    <property type="evidence" value="ECO:0007669"/>
    <property type="project" value="UniProtKB-KW"/>
</dbReference>
<dbReference type="HOGENOM" id="CLU_009289_1_2_0"/>
<dbReference type="EC" id="2.4.1.129" evidence="17"/>
<dbReference type="GO" id="GO:0006508">
    <property type="term" value="P:proteolysis"/>
    <property type="evidence" value="ECO:0007669"/>
    <property type="project" value="UniProtKB-KW"/>
</dbReference>
<evidence type="ECO:0000259" key="15">
    <source>
        <dbReference type="Pfam" id="PF00905"/>
    </source>
</evidence>
<evidence type="ECO:0000256" key="8">
    <source>
        <dbReference type="ARBA" id="ARBA00022801"/>
    </source>
</evidence>
<keyword evidence="12 14" id="KW-0472">Membrane</keyword>
<keyword evidence="7 14" id="KW-0812">Transmembrane</keyword>
<dbReference type="PANTHER" id="PTHR30627:SF2">
    <property type="entry name" value="PEPTIDOGLYCAN D,D-TRANSPEPTIDASE MRDA"/>
    <property type="match status" value="1"/>
</dbReference>
<gene>
    <name evidence="17" type="ordered locus">Thal_1371</name>
</gene>
<evidence type="ECO:0000256" key="6">
    <source>
        <dbReference type="ARBA" id="ARBA00022670"/>
    </source>
</evidence>
<evidence type="ECO:0000256" key="1">
    <source>
        <dbReference type="ARBA" id="ARBA00004167"/>
    </source>
</evidence>
<protein>
    <submittedName>
        <fullName evidence="17">Penicillin-binding protein 2</fullName>
        <ecNumber evidence="17">2.4.1.129</ecNumber>
    </submittedName>
</protein>
<keyword evidence="9" id="KW-0133">Cell shape</keyword>
<reference evidence="18" key="1">
    <citation type="journal article" date="2010" name="Stand. Genomic Sci.">
        <title>Complete genome sequence of Thermocrinis albus type strain (HI 11/12T).</title>
        <authorList>
            <person name="Wirth R."/>
            <person name="Sikorski J."/>
            <person name="Brambilla E."/>
            <person name="Misra M."/>
            <person name="Lapidus A."/>
            <person name="Copeland A."/>
            <person name="Nolan M."/>
            <person name="Lucas S."/>
            <person name="Chen F."/>
            <person name="Tice H."/>
            <person name="Cheng J.F."/>
            <person name="Han C."/>
            <person name="Detter J.C."/>
            <person name="Tapia R."/>
            <person name="Bruce D."/>
            <person name="Goodwin L."/>
            <person name="Pitluck S."/>
            <person name="Pati A."/>
            <person name="Anderson I."/>
            <person name="Ivanova N."/>
            <person name="Mavromatis K."/>
            <person name="Mikhailova N."/>
            <person name="Chen A."/>
            <person name="Palaniappan K."/>
            <person name="Bilek Y."/>
            <person name="Hader T."/>
            <person name="Land M."/>
            <person name="Hauser L."/>
            <person name="Chang Y.J."/>
            <person name="Jeffries C.D."/>
            <person name="Tindall B.J."/>
            <person name="Rohde M."/>
            <person name="Goker M."/>
            <person name="Bristow J."/>
            <person name="Eisen J.A."/>
            <person name="Markowitz V."/>
            <person name="Hugenholtz P."/>
            <person name="Kyrpides N.C."/>
            <person name="Klenk H.P."/>
        </authorList>
    </citation>
    <scope>NUCLEOTIDE SEQUENCE [LARGE SCALE GENOMIC DNA]</scope>
    <source>
        <strain evidence="18">DSM 14484 / JCM 11386 / HI 11/12</strain>
    </source>
</reference>
<dbReference type="InterPro" id="IPR012338">
    <property type="entry name" value="Beta-lactam/transpept-like"/>
</dbReference>
<dbReference type="eggNOG" id="COG0768">
    <property type="taxonomic scope" value="Bacteria"/>
</dbReference>
<dbReference type="Pfam" id="PF03717">
    <property type="entry name" value="PBP_dimer"/>
    <property type="match status" value="1"/>
</dbReference>
<dbReference type="InterPro" id="IPR005311">
    <property type="entry name" value="PBP_dimer"/>
</dbReference>
<dbReference type="EMBL" id="CP001931">
    <property type="protein sequence ID" value="ADC90002.1"/>
    <property type="molecule type" value="Genomic_DNA"/>
</dbReference>
<evidence type="ECO:0000259" key="16">
    <source>
        <dbReference type="Pfam" id="PF03717"/>
    </source>
</evidence>
<keyword evidence="8" id="KW-0378">Hydrolase</keyword>
<dbReference type="STRING" id="638303.Thal_1371"/>
<dbReference type="GO" id="GO:0008658">
    <property type="term" value="F:penicillin binding"/>
    <property type="evidence" value="ECO:0007669"/>
    <property type="project" value="InterPro"/>
</dbReference>
<dbReference type="FunFam" id="3.40.710.10:FF:000024">
    <property type="entry name" value="Penicillin-binding protein 2"/>
    <property type="match status" value="1"/>
</dbReference>
<keyword evidence="5" id="KW-0121">Carboxypeptidase</keyword>
<name>D3SMM2_THEAH</name>
<evidence type="ECO:0000256" key="4">
    <source>
        <dbReference type="ARBA" id="ARBA00022519"/>
    </source>
</evidence>
<dbReference type="GO" id="GO:0009002">
    <property type="term" value="F:serine-type D-Ala-D-Ala carboxypeptidase activity"/>
    <property type="evidence" value="ECO:0007669"/>
    <property type="project" value="InterPro"/>
</dbReference>
<dbReference type="AlphaFoldDB" id="D3SMM2"/>
<keyword evidence="18" id="KW-1185">Reference proteome</keyword>
<evidence type="ECO:0000256" key="13">
    <source>
        <dbReference type="ARBA" id="ARBA00023316"/>
    </source>
</evidence>
<feature type="transmembrane region" description="Helical" evidence="14">
    <location>
        <begin position="7"/>
        <end position="26"/>
    </location>
</feature>
<dbReference type="GO" id="GO:0008360">
    <property type="term" value="P:regulation of cell shape"/>
    <property type="evidence" value="ECO:0007669"/>
    <property type="project" value="UniProtKB-KW"/>
</dbReference>
<evidence type="ECO:0000256" key="12">
    <source>
        <dbReference type="ARBA" id="ARBA00023136"/>
    </source>
</evidence>
<evidence type="ECO:0000256" key="14">
    <source>
        <dbReference type="SAM" id="Phobius"/>
    </source>
</evidence>
<dbReference type="Proteomes" id="UP000002043">
    <property type="component" value="Chromosome"/>
</dbReference>
<dbReference type="Pfam" id="PF00905">
    <property type="entry name" value="Transpeptidase"/>
    <property type="match status" value="1"/>
</dbReference>
<dbReference type="SUPFAM" id="SSF56519">
    <property type="entry name" value="Penicillin binding protein dimerisation domain"/>
    <property type="match status" value="1"/>
</dbReference>
<comment type="subcellular location">
    <subcellularLocation>
        <location evidence="2">Cell membrane</location>
    </subcellularLocation>
    <subcellularLocation>
        <location evidence="1">Membrane</location>
        <topology evidence="1">Single-pass membrane protein</topology>
    </subcellularLocation>
</comment>
<accession>D3SMM2</accession>
<keyword evidence="13" id="KW-0961">Cell wall biogenesis/degradation</keyword>
<organism evidence="17 18">
    <name type="scientific">Thermocrinis albus (strain DSM 14484 / JCM 11386 / HI 11/12)</name>
    <dbReference type="NCBI Taxonomy" id="638303"/>
    <lineage>
        <taxon>Bacteria</taxon>
        <taxon>Pseudomonadati</taxon>
        <taxon>Aquificota</taxon>
        <taxon>Aquificia</taxon>
        <taxon>Aquificales</taxon>
        <taxon>Aquificaceae</taxon>
        <taxon>Thermocrinis</taxon>
    </lineage>
</organism>
<keyword evidence="3" id="KW-1003">Cell membrane</keyword>
<dbReference type="InterPro" id="IPR036138">
    <property type="entry name" value="PBP_dimer_sf"/>
</dbReference>
<evidence type="ECO:0000256" key="9">
    <source>
        <dbReference type="ARBA" id="ARBA00022960"/>
    </source>
</evidence>
<evidence type="ECO:0000313" key="17">
    <source>
        <dbReference type="EMBL" id="ADC90002.1"/>
    </source>
</evidence>
<dbReference type="GO" id="GO:0016757">
    <property type="term" value="F:glycosyltransferase activity"/>
    <property type="evidence" value="ECO:0007669"/>
    <property type="project" value="UniProtKB-KW"/>
</dbReference>
<dbReference type="InterPro" id="IPR001460">
    <property type="entry name" value="PCN-bd_Tpept"/>
</dbReference>
<keyword evidence="17" id="KW-0808">Transferase</keyword>
<proteinExistence type="predicted"/>
<dbReference type="GO" id="GO:0071555">
    <property type="term" value="P:cell wall organization"/>
    <property type="evidence" value="ECO:0007669"/>
    <property type="project" value="UniProtKB-KW"/>
</dbReference>
<feature type="domain" description="Penicillin-binding protein transpeptidase" evidence="15">
    <location>
        <begin position="252"/>
        <end position="577"/>
    </location>
</feature>
<keyword evidence="10" id="KW-0573">Peptidoglycan synthesis</keyword>
<dbReference type="GO" id="GO:0005886">
    <property type="term" value="C:plasma membrane"/>
    <property type="evidence" value="ECO:0007669"/>
    <property type="project" value="UniProtKB-SubCell"/>
</dbReference>
<dbReference type="SUPFAM" id="SSF56601">
    <property type="entry name" value="beta-lactamase/transpeptidase-like"/>
    <property type="match status" value="1"/>
</dbReference>
<evidence type="ECO:0000313" key="18">
    <source>
        <dbReference type="Proteomes" id="UP000002043"/>
    </source>
</evidence>